<dbReference type="RefSeq" id="WP_320501569.1">
    <property type="nucleotide sequence ID" value="NZ_JAXCLX010000002.1"/>
</dbReference>
<feature type="region of interest" description="Disordered" evidence="1">
    <location>
        <begin position="78"/>
        <end position="107"/>
    </location>
</feature>
<sequence length="130" mass="14524">MPELHDKHGAPKLWGTLRCLVPGCGGERLIEPDQAERLAQRLSAGIGIRYYLARLKCRKCGFRNASIAFHLAYAGKRPWDDRRQPGEPRKQFAHEGGDPHIATPEEAARHKAIGALPVIVRGRGSRRKTK</sequence>
<evidence type="ECO:0000313" key="2">
    <source>
        <dbReference type="EMBL" id="MDY0873104.1"/>
    </source>
</evidence>
<organism evidence="2 3">
    <name type="scientific">Dongia rigui</name>
    <dbReference type="NCBI Taxonomy" id="940149"/>
    <lineage>
        <taxon>Bacteria</taxon>
        <taxon>Pseudomonadati</taxon>
        <taxon>Pseudomonadota</taxon>
        <taxon>Alphaproteobacteria</taxon>
        <taxon>Rhodospirillales</taxon>
        <taxon>Dongiaceae</taxon>
        <taxon>Dongia</taxon>
    </lineage>
</organism>
<dbReference type="Proteomes" id="UP001271769">
    <property type="component" value="Unassembled WGS sequence"/>
</dbReference>
<evidence type="ECO:0000313" key="3">
    <source>
        <dbReference type="Proteomes" id="UP001271769"/>
    </source>
</evidence>
<evidence type="ECO:0000256" key="1">
    <source>
        <dbReference type="SAM" id="MobiDB-lite"/>
    </source>
</evidence>
<accession>A0ABU5E0I7</accession>
<proteinExistence type="predicted"/>
<gene>
    <name evidence="2" type="ORF">SMD31_14275</name>
</gene>
<name>A0ABU5E0I7_9PROT</name>
<protein>
    <submittedName>
        <fullName evidence="2">Uncharacterized protein</fullName>
    </submittedName>
</protein>
<dbReference type="EMBL" id="JAXCLX010000002">
    <property type="protein sequence ID" value="MDY0873104.1"/>
    <property type="molecule type" value="Genomic_DNA"/>
</dbReference>
<comment type="caution">
    <text evidence="2">The sequence shown here is derived from an EMBL/GenBank/DDBJ whole genome shotgun (WGS) entry which is preliminary data.</text>
</comment>
<reference evidence="2 3" key="1">
    <citation type="journal article" date="2013" name="Antonie Van Leeuwenhoek">
        <title>Dongia rigui sp. nov., isolated from freshwater of a large wetland in Korea.</title>
        <authorList>
            <person name="Baik K.S."/>
            <person name="Hwang Y.M."/>
            <person name="Choi J.S."/>
            <person name="Kwon J."/>
            <person name="Seong C.N."/>
        </authorList>
    </citation>
    <scope>NUCLEOTIDE SEQUENCE [LARGE SCALE GENOMIC DNA]</scope>
    <source>
        <strain evidence="2 3">04SU4-P</strain>
    </source>
</reference>
<keyword evidence="3" id="KW-1185">Reference proteome</keyword>
<feature type="compositionally biased region" description="Basic and acidic residues" evidence="1">
    <location>
        <begin position="78"/>
        <end position="98"/>
    </location>
</feature>